<evidence type="ECO:0000256" key="7">
    <source>
        <dbReference type="ARBA" id="ARBA00022771"/>
    </source>
</evidence>
<dbReference type="FunFam" id="4.10.1000.10:FF:000012">
    <property type="entry name" value="cleavage and polyadenylation specificity factor subunit 4"/>
    <property type="match status" value="1"/>
</dbReference>
<evidence type="ECO:0000256" key="4">
    <source>
        <dbReference type="ARBA" id="ARBA00022664"/>
    </source>
</evidence>
<dbReference type="GO" id="GO:0003723">
    <property type="term" value="F:RNA binding"/>
    <property type="evidence" value="ECO:0007669"/>
    <property type="project" value="UniProtKB-KW"/>
</dbReference>
<evidence type="ECO:0000256" key="6">
    <source>
        <dbReference type="ARBA" id="ARBA00022737"/>
    </source>
</evidence>
<dbReference type="GO" id="GO:0008270">
    <property type="term" value="F:zinc ion binding"/>
    <property type="evidence" value="ECO:0007669"/>
    <property type="project" value="UniProtKB-KW"/>
</dbReference>
<dbReference type="Gene3D" id="4.10.1000.10">
    <property type="entry name" value="Zinc finger, CCCH-type"/>
    <property type="match status" value="2"/>
</dbReference>
<evidence type="ECO:0000256" key="1">
    <source>
        <dbReference type="ARBA" id="ARBA00004123"/>
    </source>
</evidence>
<feature type="zinc finger region" description="C3H1-type" evidence="11">
    <location>
        <begin position="90"/>
        <end position="117"/>
    </location>
</feature>
<dbReference type="PANTHER" id="PTHR23102">
    <property type="entry name" value="CLEAVAGE AND POLYADENYLATION SPECIFICITY FACTOR SUBUNIT 4-RELATED"/>
    <property type="match status" value="1"/>
</dbReference>
<evidence type="ECO:0000259" key="13">
    <source>
        <dbReference type="PROSITE" id="PS50158"/>
    </source>
</evidence>
<dbReference type="InterPro" id="IPR036855">
    <property type="entry name" value="Znf_CCCH_sf"/>
</dbReference>
<feature type="domain" description="C3H1-type" evidence="12">
    <location>
        <begin position="118"/>
        <end position="145"/>
    </location>
</feature>
<organism evidence="14 15">
    <name type="scientific">Cichlidogyrus casuarinus</name>
    <dbReference type="NCBI Taxonomy" id="1844966"/>
    <lineage>
        <taxon>Eukaryota</taxon>
        <taxon>Metazoa</taxon>
        <taxon>Spiralia</taxon>
        <taxon>Lophotrochozoa</taxon>
        <taxon>Platyhelminthes</taxon>
        <taxon>Monogenea</taxon>
        <taxon>Monopisthocotylea</taxon>
        <taxon>Dactylogyridea</taxon>
        <taxon>Ancyrocephalidae</taxon>
        <taxon>Cichlidogyrus</taxon>
    </lineage>
</organism>
<dbReference type="Proteomes" id="UP001626550">
    <property type="component" value="Unassembled WGS sequence"/>
</dbReference>
<dbReference type="SUPFAM" id="SSF90229">
    <property type="entry name" value="CCCH zinc finger"/>
    <property type="match status" value="1"/>
</dbReference>
<dbReference type="PANTHER" id="PTHR23102:SF24">
    <property type="entry name" value="CLEAVAGE AND POLYADENYLATION SPECIFICITY FACTOR SUBUNIT 4"/>
    <property type="match status" value="1"/>
</dbReference>
<keyword evidence="10" id="KW-0539">Nucleus</keyword>
<protein>
    <recommendedName>
        <fullName evidence="3">Cleavage and polyadenylation specificity factor subunit 4</fullName>
    </recommendedName>
</protein>
<evidence type="ECO:0000256" key="2">
    <source>
        <dbReference type="ARBA" id="ARBA00008907"/>
    </source>
</evidence>
<keyword evidence="5 11" id="KW-0479">Metal-binding</keyword>
<keyword evidence="7 11" id="KW-0863">Zinc-finger</keyword>
<sequence length="315" mass="35932">MESLVADVTGVDFITEYQLDKQIGLHTLPFHNMNKSGASVCRFFVSDECPYGSVCPFRHIRADRKVVCKHWLRGLCKKGDDCEFLHEYDLSRMPECYFFTRFGVCMNKECNFLHIDPASKIQDCPWYDRGFCRNGPFCKNRHVRRKICINYMNGFCPKGAECELSHPKFWPLPITHTITNSDDPSQSQKKIFTCNFCGEKGHKIQYCHKLPMEQRQQIIASFGSQDESPVGGTTLGYKPGRNIGPNFLDKYDITKHMSKGGEEGSGGPRPLDEVTCFKCGEKGHYANKCNKGYLAFLSKNNQQQLMNAASNQNRV</sequence>
<dbReference type="GO" id="GO:0005634">
    <property type="term" value="C:nucleus"/>
    <property type="evidence" value="ECO:0007669"/>
    <property type="project" value="UniProtKB-SubCell"/>
</dbReference>
<gene>
    <name evidence="14" type="primary">CPSF4</name>
    <name evidence="14" type="ORF">Ciccas_012781</name>
</gene>
<feature type="zinc finger region" description="C3H1-type" evidence="11">
    <location>
        <begin position="62"/>
        <end position="89"/>
    </location>
</feature>
<keyword evidence="4" id="KW-0507">mRNA processing</keyword>
<name>A0ABD2PQF1_9PLAT</name>
<dbReference type="SUPFAM" id="SSF57756">
    <property type="entry name" value="Retrovirus zinc finger-like domains"/>
    <property type="match status" value="1"/>
</dbReference>
<evidence type="ECO:0000313" key="14">
    <source>
        <dbReference type="EMBL" id="KAL3308681.1"/>
    </source>
</evidence>
<keyword evidence="15" id="KW-1185">Reference proteome</keyword>
<evidence type="ECO:0000256" key="8">
    <source>
        <dbReference type="ARBA" id="ARBA00022833"/>
    </source>
</evidence>
<dbReference type="Gene3D" id="4.10.60.10">
    <property type="entry name" value="Zinc finger, CCHC-type"/>
    <property type="match status" value="1"/>
</dbReference>
<dbReference type="InterPro" id="IPR036875">
    <property type="entry name" value="Znf_CCHC_sf"/>
</dbReference>
<evidence type="ECO:0000256" key="3">
    <source>
        <dbReference type="ARBA" id="ARBA00016264"/>
    </source>
</evidence>
<dbReference type="EMBL" id="JBJKFK010004872">
    <property type="protein sequence ID" value="KAL3308681.1"/>
    <property type="molecule type" value="Genomic_DNA"/>
</dbReference>
<feature type="zinc finger region" description="C3H1-type" evidence="11">
    <location>
        <begin position="118"/>
        <end position="145"/>
    </location>
</feature>
<dbReference type="GO" id="GO:0006397">
    <property type="term" value="P:mRNA processing"/>
    <property type="evidence" value="ECO:0007669"/>
    <property type="project" value="UniProtKB-KW"/>
</dbReference>
<dbReference type="SMART" id="SM00356">
    <property type="entry name" value="ZnF_C3H1"/>
    <property type="match status" value="5"/>
</dbReference>
<dbReference type="Pfam" id="PF18345">
    <property type="entry name" value="zf_CCCH_4"/>
    <property type="match status" value="1"/>
</dbReference>
<dbReference type="AlphaFoldDB" id="A0ABD2PQF1"/>
<comment type="caution">
    <text evidence="14">The sequence shown here is derived from an EMBL/GenBank/DDBJ whole genome shotgun (WGS) entry which is preliminary data.</text>
</comment>
<keyword evidence="9" id="KW-0694">RNA-binding</keyword>
<dbReference type="InterPro" id="IPR001878">
    <property type="entry name" value="Znf_CCHC"/>
</dbReference>
<feature type="zinc finger region" description="C3H1-type" evidence="11">
    <location>
        <begin position="35"/>
        <end position="61"/>
    </location>
</feature>
<dbReference type="PROSITE" id="PS50103">
    <property type="entry name" value="ZF_C3H1"/>
    <property type="match status" value="5"/>
</dbReference>
<evidence type="ECO:0000256" key="11">
    <source>
        <dbReference type="PROSITE-ProRule" id="PRU00723"/>
    </source>
</evidence>
<feature type="domain" description="C3H1-type" evidence="12">
    <location>
        <begin position="62"/>
        <end position="89"/>
    </location>
</feature>
<keyword evidence="6" id="KW-0677">Repeat</keyword>
<evidence type="ECO:0000313" key="15">
    <source>
        <dbReference type="Proteomes" id="UP001626550"/>
    </source>
</evidence>
<dbReference type="Pfam" id="PF00098">
    <property type="entry name" value="zf-CCHC"/>
    <property type="match status" value="1"/>
</dbReference>
<dbReference type="Gene3D" id="3.30.1370.210">
    <property type="match status" value="1"/>
</dbReference>
<feature type="zinc finger region" description="C3H1-type" evidence="11">
    <location>
        <begin position="147"/>
        <end position="169"/>
    </location>
</feature>
<dbReference type="InterPro" id="IPR045348">
    <property type="entry name" value="CPSF4/Yth1"/>
</dbReference>
<dbReference type="SMART" id="SM00343">
    <property type="entry name" value="ZnF_C2HC"/>
    <property type="match status" value="2"/>
</dbReference>
<proteinExistence type="inferred from homology"/>
<reference evidence="14 15" key="1">
    <citation type="submission" date="2024-11" db="EMBL/GenBank/DDBJ databases">
        <title>Adaptive evolution of stress response genes in parasites aligns with host niche diversity.</title>
        <authorList>
            <person name="Hahn C."/>
            <person name="Resl P."/>
        </authorList>
    </citation>
    <scope>NUCLEOTIDE SEQUENCE [LARGE SCALE GENOMIC DNA]</scope>
    <source>
        <strain evidence="14">EGGRZ-B1_66</strain>
        <tissue evidence="14">Body</tissue>
    </source>
</reference>
<comment type="subcellular location">
    <subcellularLocation>
        <location evidence="1">Nucleus</location>
    </subcellularLocation>
</comment>
<feature type="domain" description="C3H1-type" evidence="12">
    <location>
        <begin position="35"/>
        <end position="61"/>
    </location>
</feature>
<feature type="domain" description="C3H1-type" evidence="12">
    <location>
        <begin position="147"/>
        <end position="169"/>
    </location>
</feature>
<evidence type="ECO:0000256" key="5">
    <source>
        <dbReference type="ARBA" id="ARBA00022723"/>
    </source>
</evidence>
<feature type="domain" description="CCHC-type" evidence="13">
    <location>
        <begin position="276"/>
        <end position="289"/>
    </location>
</feature>
<dbReference type="Pfam" id="PF14608">
    <property type="entry name" value="zf-CCCH_2"/>
    <property type="match status" value="3"/>
</dbReference>
<feature type="domain" description="C3H1-type" evidence="12">
    <location>
        <begin position="90"/>
        <end position="117"/>
    </location>
</feature>
<accession>A0ABD2PQF1</accession>
<comment type="similarity">
    <text evidence="2">Belongs to the CPSF4/YTH1 family.</text>
</comment>
<evidence type="ECO:0000256" key="10">
    <source>
        <dbReference type="ARBA" id="ARBA00023242"/>
    </source>
</evidence>
<evidence type="ECO:0000256" key="9">
    <source>
        <dbReference type="ARBA" id="ARBA00022884"/>
    </source>
</evidence>
<dbReference type="PROSITE" id="PS50158">
    <property type="entry name" value="ZF_CCHC"/>
    <property type="match status" value="1"/>
</dbReference>
<keyword evidence="8 11" id="KW-0862">Zinc</keyword>
<evidence type="ECO:0000259" key="12">
    <source>
        <dbReference type="PROSITE" id="PS50103"/>
    </source>
</evidence>
<dbReference type="InterPro" id="IPR000571">
    <property type="entry name" value="Znf_CCCH"/>
</dbReference>